<dbReference type="EMBL" id="PPTP01000001">
    <property type="protein sequence ID" value="RDB57402.1"/>
    <property type="molecule type" value="Genomic_DNA"/>
</dbReference>
<proteinExistence type="predicted"/>
<gene>
    <name evidence="1" type="ORF">C1880_00815</name>
</gene>
<keyword evidence="2" id="KW-1185">Reference proteome</keyword>
<accession>A0A369LE80</accession>
<dbReference type="Proteomes" id="UP000253792">
    <property type="component" value="Unassembled WGS sequence"/>
</dbReference>
<organism evidence="1 2">
    <name type="scientific">Senegalimassilia anaerobia</name>
    <dbReference type="NCBI Taxonomy" id="1473216"/>
    <lineage>
        <taxon>Bacteria</taxon>
        <taxon>Bacillati</taxon>
        <taxon>Actinomycetota</taxon>
        <taxon>Coriobacteriia</taxon>
        <taxon>Coriobacteriales</taxon>
        <taxon>Coriobacteriaceae</taxon>
        <taxon>Senegalimassilia</taxon>
    </lineage>
</organism>
<dbReference type="NCBIfam" id="NF047376">
    <property type="entry name" value="TAA_AbiEi"/>
    <property type="match status" value="1"/>
</dbReference>
<dbReference type="OrthoDB" id="3235173at2"/>
<reference evidence="1 2" key="1">
    <citation type="journal article" date="2018" name="Elife">
        <title>Discovery and characterization of a prevalent human gut bacterial enzyme sufficient for the inactivation of a family of plant toxins.</title>
        <authorList>
            <person name="Koppel N."/>
            <person name="Bisanz J.E."/>
            <person name="Pandelia M.E."/>
            <person name="Turnbaugh P.J."/>
            <person name="Balskus E.P."/>
        </authorList>
    </citation>
    <scope>NUCLEOTIDE SEQUENCE [LARGE SCALE GENOMIC DNA]</scope>
    <source>
        <strain evidence="2">anaerobia AP69FAA</strain>
    </source>
</reference>
<dbReference type="RefSeq" id="WP_114619927.1">
    <property type="nucleotide sequence ID" value="NZ_PPTP01000001.1"/>
</dbReference>
<protein>
    <submittedName>
        <fullName evidence="1">Uncharacterized protein</fullName>
    </submittedName>
</protein>
<comment type="caution">
    <text evidence="1">The sequence shown here is derived from an EMBL/GenBank/DDBJ whole genome shotgun (WGS) entry which is preliminary data.</text>
</comment>
<dbReference type="AlphaFoldDB" id="A0A369LE80"/>
<name>A0A369LE80_9ACTN</name>
<sequence>MKSVEAIKILHGCDLEGRILFRSRELGALFGESGDTLRSTIKRLTADGILERIAHDAYLYLLFHHNGCDLLGHIAVFLRPGEVTYESLESAASQWGFISQIPLGRISCVTTGAEGLVDTRFGAIEFVHTNDGLNDVKRGILDRMPRNRLPIATEERCLHDLVSRKRSLELIDWDEVDAD</sequence>
<evidence type="ECO:0000313" key="1">
    <source>
        <dbReference type="EMBL" id="RDB57402.1"/>
    </source>
</evidence>
<evidence type="ECO:0000313" key="2">
    <source>
        <dbReference type="Proteomes" id="UP000253792"/>
    </source>
</evidence>
<dbReference type="InterPro" id="IPR059220">
    <property type="entry name" value="AbiEi"/>
</dbReference>